<keyword evidence="3" id="KW-1185">Reference proteome</keyword>
<accession>A0A0C2JBF5</accession>
<organism evidence="2 3">
    <name type="scientific">Thelohanellus kitauei</name>
    <name type="common">Myxosporean</name>
    <dbReference type="NCBI Taxonomy" id="669202"/>
    <lineage>
        <taxon>Eukaryota</taxon>
        <taxon>Metazoa</taxon>
        <taxon>Cnidaria</taxon>
        <taxon>Myxozoa</taxon>
        <taxon>Myxosporea</taxon>
        <taxon>Bivalvulida</taxon>
        <taxon>Platysporina</taxon>
        <taxon>Myxobolidae</taxon>
        <taxon>Thelohanellus</taxon>
    </lineage>
</organism>
<evidence type="ECO:0000313" key="3">
    <source>
        <dbReference type="Proteomes" id="UP000031668"/>
    </source>
</evidence>
<dbReference type="AlphaFoldDB" id="A0A0C2JBF5"/>
<dbReference type="EMBL" id="JWZT01000330">
    <property type="protein sequence ID" value="KII74670.1"/>
    <property type="molecule type" value="Genomic_DNA"/>
</dbReference>
<name>A0A0C2JBF5_THEKT</name>
<comment type="caution">
    <text evidence="2">The sequence shown here is derived from an EMBL/GenBank/DDBJ whole genome shotgun (WGS) entry which is preliminary data.</text>
</comment>
<gene>
    <name evidence="2" type="ORF">RF11_06507</name>
    <name evidence="1" type="ORF">RF11_11870</name>
</gene>
<evidence type="ECO:0000313" key="2">
    <source>
        <dbReference type="EMBL" id="KII75194.1"/>
    </source>
</evidence>
<dbReference type="Proteomes" id="UP000031668">
    <property type="component" value="Unassembled WGS sequence"/>
</dbReference>
<dbReference type="EMBL" id="JWZT01000012">
    <property type="protein sequence ID" value="KII75194.1"/>
    <property type="molecule type" value="Genomic_DNA"/>
</dbReference>
<protein>
    <submittedName>
        <fullName evidence="2">Uncharacterized protein</fullName>
    </submittedName>
</protein>
<proteinExistence type="predicted"/>
<reference evidence="2 3" key="1">
    <citation type="journal article" date="2014" name="Genome Biol. Evol.">
        <title>The genome of the myxosporean Thelohanellus kitauei shows adaptations to nutrient acquisition within its fish host.</title>
        <authorList>
            <person name="Yang Y."/>
            <person name="Xiong J."/>
            <person name="Zhou Z."/>
            <person name="Huo F."/>
            <person name="Miao W."/>
            <person name="Ran C."/>
            <person name="Liu Y."/>
            <person name="Zhang J."/>
            <person name="Feng J."/>
            <person name="Wang M."/>
            <person name="Wang M."/>
            <person name="Wang L."/>
            <person name="Yao B."/>
        </authorList>
    </citation>
    <scope>NUCLEOTIDE SEQUENCE [LARGE SCALE GENOMIC DNA]</scope>
    <source>
        <strain evidence="2">Wuqing</strain>
    </source>
</reference>
<evidence type="ECO:0000313" key="1">
    <source>
        <dbReference type="EMBL" id="KII74670.1"/>
    </source>
</evidence>
<sequence length="147" mass="17089">MKDSELKLNIARVRRGEDFLDHLSNSDWTQYFYFLLSKTGTNVCFNMQIFVSHPNKSNLVSQFTKKHSVINAKYSQNVGSIKEFIYVKKVVWKLNSHCFGKANEYSNSLVFASYEFALHLTRKKKEFTNSEEIIKPAVYIAGIMHGY</sequence>